<dbReference type="PANTHER" id="PTHR45626">
    <property type="entry name" value="TRANSCRIPTION TERMINATION FACTOR 2-RELATED"/>
    <property type="match status" value="1"/>
</dbReference>
<dbReference type="InterPro" id="IPR038718">
    <property type="entry name" value="SNF2-like_sf"/>
</dbReference>
<evidence type="ECO:0000313" key="13">
    <source>
        <dbReference type="Proteomes" id="UP001301769"/>
    </source>
</evidence>
<evidence type="ECO:0000313" key="12">
    <source>
        <dbReference type="EMBL" id="KAK4207840.1"/>
    </source>
</evidence>
<dbReference type="GO" id="GO:0008270">
    <property type="term" value="F:zinc ion binding"/>
    <property type="evidence" value="ECO:0007669"/>
    <property type="project" value="UniProtKB-KW"/>
</dbReference>
<reference evidence="12" key="2">
    <citation type="submission" date="2023-05" db="EMBL/GenBank/DDBJ databases">
        <authorList>
            <consortium name="Lawrence Berkeley National Laboratory"/>
            <person name="Steindorff A."/>
            <person name="Hensen N."/>
            <person name="Bonometti L."/>
            <person name="Westerberg I."/>
            <person name="Brannstrom I.O."/>
            <person name="Guillou S."/>
            <person name="Cros-Aarteil S."/>
            <person name="Calhoun S."/>
            <person name="Haridas S."/>
            <person name="Kuo A."/>
            <person name="Mondo S."/>
            <person name="Pangilinan J."/>
            <person name="Riley R."/>
            <person name="Labutti K."/>
            <person name="Andreopoulos B."/>
            <person name="Lipzen A."/>
            <person name="Chen C."/>
            <person name="Yanf M."/>
            <person name="Daum C."/>
            <person name="Ng V."/>
            <person name="Clum A."/>
            <person name="Ohm R."/>
            <person name="Martin F."/>
            <person name="Silar P."/>
            <person name="Natvig D."/>
            <person name="Lalanne C."/>
            <person name="Gautier V."/>
            <person name="Ament-Velasquez S.L."/>
            <person name="Kruys A."/>
            <person name="Hutchinson M.I."/>
            <person name="Powell A.J."/>
            <person name="Barry K."/>
            <person name="Miller A.N."/>
            <person name="Grigoriev I.V."/>
            <person name="Debuchy R."/>
            <person name="Gladieux P."/>
            <person name="Thoren M.H."/>
            <person name="Johannesson H."/>
        </authorList>
    </citation>
    <scope>NUCLEOTIDE SEQUENCE</scope>
    <source>
        <strain evidence="12">PSN293</strain>
    </source>
</reference>
<evidence type="ECO:0000256" key="8">
    <source>
        <dbReference type="SAM" id="MobiDB-lite"/>
    </source>
</evidence>
<dbReference type="CDD" id="cd18008">
    <property type="entry name" value="DEXDc_SHPRH-like"/>
    <property type="match status" value="1"/>
</dbReference>
<dbReference type="GO" id="GO:0005634">
    <property type="term" value="C:nucleus"/>
    <property type="evidence" value="ECO:0007669"/>
    <property type="project" value="TreeGrafter"/>
</dbReference>
<dbReference type="GO" id="GO:0005524">
    <property type="term" value="F:ATP binding"/>
    <property type="evidence" value="ECO:0007669"/>
    <property type="project" value="UniProtKB-KW"/>
</dbReference>
<accession>A0AAN6XWE8</accession>
<feature type="compositionally biased region" description="Polar residues" evidence="8">
    <location>
        <begin position="36"/>
        <end position="57"/>
    </location>
</feature>
<sequence length="911" mass="101502">MKRKVPVDDVLPDQQSQASRQHASEPVNCKMPPPTSSRIDNQSTTSSDISAPISPTRTDGQVLTKPGYVCYGSILDVKVQIQRIPNIDVDISNGNLDSEHLKFDVDKQGSFFALFYARKVFALLNKKACQYIRSILQLDATIKFDAFVSTQQWKIPASGQGTEPKVLLVELNIYGPRQDSDKVGSVLSKAHTFLQRPQFGLDNNFPYHNPQFLALPGFKALPDPESLLRPPEAPLPAGQTGLPDALSVASLTSEVDQILDSLSHRSILCQRQVDGRIKTQLFPYQREAVDFILQREAVDVRQELSLWEKTDESSNTPSYRHIINGAKSPLPDDPAGGILADEMGLGKTLVMLTTIGGSSRDAAKHASAQIHEPKEKNKTCTRATLIVAPSSLLTNNWVEEIRKHTWPGDISFFKYHGPSRADDMNLLMSSDIVLTTYGTVLAELRGGTENSPLSSLSWFRIVLDEAHTIRNQESKQFTAISSLHARHRWCLTGTPIQNTLDDLGALVKFLRVPILSDSTAFRRYISGPITSTKPNKWENLRKLLGALCLRRTRERLRNVPEHETQSVMVTFTVPERQTYNEILQQGKAAIDMVVCGKARRKLNSTALAVFLRLRLFCNNGSNSSQQVEPSTAETPFDLDEALSYLQQRGEAYCGYCLAEVYSLSNEVTRAGMDCGLFIRFCGHIVCSGCVPRYRDEHESCPRCPVITNNDDGSMSDDTERVPNNIAAGLSPGAFPTTNDTQYIYPSKLLALLANIQSHVSHKSIVFSFWRKSLELVGQLLTVHGIPFLFIHGSIPFKERERLIKRFRDPESEKILLMTLGTGAEGLNLAIASRIHLVEPQWNPTVEFQAMSRALRLGQTHRVTVIRYIVTETVEESNILSKQRRKKVLAGGGFAEREQLQEVLAAIGVVDQ</sequence>
<dbReference type="InterPro" id="IPR017907">
    <property type="entry name" value="Znf_RING_CS"/>
</dbReference>
<dbReference type="InterPro" id="IPR027417">
    <property type="entry name" value="P-loop_NTPase"/>
</dbReference>
<dbReference type="AlphaFoldDB" id="A0AAN6XWE8"/>
<evidence type="ECO:0000256" key="7">
    <source>
        <dbReference type="PROSITE-ProRule" id="PRU00175"/>
    </source>
</evidence>
<keyword evidence="1" id="KW-0479">Metal-binding</keyword>
<dbReference type="Gene3D" id="3.40.50.10810">
    <property type="entry name" value="Tandem AAA-ATPase domain"/>
    <property type="match status" value="1"/>
</dbReference>
<keyword evidence="13" id="KW-1185">Reference proteome</keyword>
<evidence type="ECO:0000259" key="9">
    <source>
        <dbReference type="PROSITE" id="PS50089"/>
    </source>
</evidence>
<dbReference type="SUPFAM" id="SSF52540">
    <property type="entry name" value="P-loop containing nucleoside triphosphate hydrolases"/>
    <property type="match status" value="2"/>
</dbReference>
<dbReference type="Gene3D" id="3.40.50.300">
    <property type="entry name" value="P-loop containing nucleotide triphosphate hydrolases"/>
    <property type="match status" value="1"/>
</dbReference>
<evidence type="ECO:0000256" key="4">
    <source>
        <dbReference type="ARBA" id="ARBA00022801"/>
    </source>
</evidence>
<dbReference type="InterPro" id="IPR001841">
    <property type="entry name" value="Znf_RING"/>
</dbReference>
<name>A0AAN6XWE8_9PEZI</name>
<protein>
    <submittedName>
        <fullName evidence="12">SNF2 family N-terminal domain-containing protein</fullName>
    </submittedName>
</protein>
<evidence type="ECO:0000256" key="2">
    <source>
        <dbReference type="ARBA" id="ARBA00022741"/>
    </source>
</evidence>
<keyword evidence="3 7" id="KW-0863">Zinc-finger</keyword>
<feature type="domain" description="RING-type" evidence="9">
    <location>
        <begin position="653"/>
        <end position="703"/>
    </location>
</feature>
<dbReference type="PROSITE" id="PS51192">
    <property type="entry name" value="HELICASE_ATP_BIND_1"/>
    <property type="match status" value="1"/>
</dbReference>
<feature type="domain" description="Helicase C-terminal" evidence="11">
    <location>
        <begin position="747"/>
        <end position="903"/>
    </location>
</feature>
<feature type="region of interest" description="Disordered" evidence="8">
    <location>
        <begin position="1"/>
        <end position="57"/>
    </location>
</feature>
<dbReference type="GO" id="GO:0016787">
    <property type="term" value="F:hydrolase activity"/>
    <property type="evidence" value="ECO:0007669"/>
    <property type="project" value="UniProtKB-KW"/>
</dbReference>
<gene>
    <name evidence="12" type="ORF">QBC37DRAFT_432854</name>
</gene>
<dbReference type="GO" id="GO:0008094">
    <property type="term" value="F:ATP-dependent activity, acting on DNA"/>
    <property type="evidence" value="ECO:0007669"/>
    <property type="project" value="TreeGrafter"/>
</dbReference>
<evidence type="ECO:0000256" key="5">
    <source>
        <dbReference type="ARBA" id="ARBA00022833"/>
    </source>
</evidence>
<evidence type="ECO:0000256" key="3">
    <source>
        <dbReference type="ARBA" id="ARBA00022771"/>
    </source>
</evidence>
<dbReference type="InterPro" id="IPR050628">
    <property type="entry name" value="SNF2_RAD54_helicase_TF"/>
</dbReference>
<reference evidence="12" key="1">
    <citation type="journal article" date="2023" name="Mol. Phylogenet. Evol.">
        <title>Genome-scale phylogeny and comparative genomics of the fungal order Sordariales.</title>
        <authorList>
            <person name="Hensen N."/>
            <person name="Bonometti L."/>
            <person name="Westerberg I."/>
            <person name="Brannstrom I.O."/>
            <person name="Guillou S."/>
            <person name="Cros-Aarteil S."/>
            <person name="Calhoun S."/>
            <person name="Haridas S."/>
            <person name="Kuo A."/>
            <person name="Mondo S."/>
            <person name="Pangilinan J."/>
            <person name="Riley R."/>
            <person name="LaButti K."/>
            <person name="Andreopoulos B."/>
            <person name="Lipzen A."/>
            <person name="Chen C."/>
            <person name="Yan M."/>
            <person name="Daum C."/>
            <person name="Ng V."/>
            <person name="Clum A."/>
            <person name="Steindorff A."/>
            <person name="Ohm R.A."/>
            <person name="Martin F."/>
            <person name="Silar P."/>
            <person name="Natvig D.O."/>
            <person name="Lalanne C."/>
            <person name="Gautier V."/>
            <person name="Ament-Velasquez S.L."/>
            <person name="Kruys A."/>
            <person name="Hutchinson M.I."/>
            <person name="Powell A.J."/>
            <person name="Barry K."/>
            <person name="Miller A.N."/>
            <person name="Grigoriev I.V."/>
            <person name="Debuchy R."/>
            <person name="Gladieux P."/>
            <person name="Hiltunen Thoren M."/>
            <person name="Johannesson H."/>
        </authorList>
    </citation>
    <scope>NUCLEOTIDE SEQUENCE</scope>
    <source>
        <strain evidence="12">PSN293</strain>
    </source>
</reference>
<dbReference type="PROSITE" id="PS00518">
    <property type="entry name" value="ZF_RING_1"/>
    <property type="match status" value="1"/>
</dbReference>
<dbReference type="PROSITE" id="PS51194">
    <property type="entry name" value="HELICASE_CTER"/>
    <property type="match status" value="1"/>
</dbReference>
<dbReference type="SMART" id="SM00487">
    <property type="entry name" value="DEXDc"/>
    <property type="match status" value="1"/>
</dbReference>
<dbReference type="SUPFAM" id="SSF57850">
    <property type="entry name" value="RING/U-box"/>
    <property type="match status" value="1"/>
</dbReference>
<evidence type="ECO:0000256" key="6">
    <source>
        <dbReference type="ARBA" id="ARBA00022840"/>
    </source>
</evidence>
<organism evidence="12 13">
    <name type="scientific">Rhypophila decipiens</name>
    <dbReference type="NCBI Taxonomy" id="261697"/>
    <lineage>
        <taxon>Eukaryota</taxon>
        <taxon>Fungi</taxon>
        <taxon>Dikarya</taxon>
        <taxon>Ascomycota</taxon>
        <taxon>Pezizomycotina</taxon>
        <taxon>Sordariomycetes</taxon>
        <taxon>Sordariomycetidae</taxon>
        <taxon>Sordariales</taxon>
        <taxon>Naviculisporaceae</taxon>
        <taxon>Rhypophila</taxon>
    </lineage>
</organism>
<dbReference type="SMART" id="SM00490">
    <property type="entry name" value="HELICc"/>
    <property type="match status" value="1"/>
</dbReference>
<comment type="caution">
    <text evidence="12">The sequence shown here is derived from an EMBL/GenBank/DDBJ whole genome shotgun (WGS) entry which is preliminary data.</text>
</comment>
<feature type="domain" description="Helicase ATP-binding" evidence="10">
    <location>
        <begin position="328"/>
        <end position="513"/>
    </location>
</feature>
<evidence type="ECO:0000259" key="11">
    <source>
        <dbReference type="PROSITE" id="PS51194"/>
    </source>
</evidence>
<dbReference type="PANTHER" id="PTHR45626:SF52">
    <property type="entry name" value="SINGLE-STRANDED DNA-DEPENDENT ATPASE (EUROFUNG)"/>
    <property type="match status" value="1"/>
</dbReference>
<evidence type="ECO:0000256" key="1">
    <source>
        <dbReference type="ARBA" id="ARBA00022723"/>
    </source>
</evidence>
<dbReference type="Pfam" id="PF00271">
    <property type="entry name" value="Helicase_C"/>
    <property type="match status" value="1"/>
</dbReference>
<dbReference type="Proteomes" id="UP001301769">
    <property type="component" value="Unassembled WGS sequence"/>
</dbReference>
<dbReference type="EMBL" id="MU858271">
    <property type="protein sequence ID" value="KAK4207840.1"/>
    <property type="molecule type" value="Genomic_DNA"/>
</dbReference>
<evidence type="ECO:0000259" key="10">
    <source>
        <dbReference type="PROSITE" id="PS51192"/>
    </source>
</evidence>
<dbReference type="GO" id="GO:0006281">
    <property type="term" value="P:DNA repair"/>
    <property type="evidence" value="ECO:0007669"/>
    <property type="project" value="TreeGrafter"/>
</dbReference>
<keyword evidence="6" id="KW-0067">ATP-binding</keyword>
<dbReference type="PROSITE" id="PS50089">
    <property type="entry name" value="ZF_RING_2"/>
    <property type="match status" value="1"/>
</dbReference>
<dbReference type="InterPro" id="IPR001650">
    <property type="entry name" value="Helicase_C-like"/>
</dbReference>
<keyword evidence="4" id="KW-0378">Hydrolase</keyword>
<dbReference type="CDD" id="cd18793">
    <property type="entry name" value="SF2_C_SNF"/>
    <property type="match status" value="1"/>
</dbReference>
<dbReference type="InterPro" id="IPR014001">
    <property type="entry name" value="Helicase_ATP-bd"/>
</dbReference>
<dbReference type="InterPro" id="IPR049730">
    <property type="entry name" value="SNF2/RAD54-like_C"/>
</dbReference>
<keyword evidence="5" id="KW-0862">Zinc</keyword>
<proteinExistence type="predicted"/>
<dbReference type="Pfam" id="PF00176">
    <property type="entry name" value="SNF2-rel_dom"/>
    <property type="match status" value="1"/>
</dbReference>
<keyword evidence="2" id="KW-0547">Nucleotide-binding</keyword>
<dbReference type="InterPro" id="IPR000330">
    <property type="entry name" value="SNF2_N"/>
</dbReference>